<name>A0A6A8AIA6_9HYPH</name>
<reference evidence="1 2" key="1">
    <citation type="submission" date="2019-11" db="EMBL/GenBank/DDBJ databases">
        <title>Genome analysis of Rhizobacterium cereale a novel genus and species isolated from maize roots in North Spain.</title>
        <authorList>
            <person name="Menendez E."/>
            <person name="Flores-Felix J.D."/>
            <person name="Ramirez-Bahena M.-H."/>
            <person name="Igual J.M."/>
            <person name="Garcia-Fraile P."/>
            <person name="Peix A."/>
            <person name="Velazquez E."/>
        </authorList>
    </citation>
    <scope>NUCLEOTIDE SEQUENCE [LARGE SCALE GENOMIC DNA]</scope>
    <source>
        <strain evidence="1 2">RZME27</strain>
    </source>
</reference>
<evidence type="ECO:0000313" key="2">
    <source>
        <dbReference type="Proteomes" id="UP000435138"/>
    </source>
</evidence>
<keyword evidence="2" id="KW-1185">Reference proteome</keyword>
<dbReference type="RefSeq" id="WP_153359141.1">
    <property type="nucleotide sequence ID" value="NZ_JAYKOO010000001.1"/>
</dbReference>
<accession>A0A6A8AIA6</accession>
<protein>
    <submittedName>
        <fullName evidence="1">Uncharacterized protein</fullName>
    </submittedName>
</protein>
<dbReference type="AlphaFoldDB" id="A0A6A8AIA6"/>
<proteinExistence type="predicted"/>
<evidence type="ECO:0000313" key="1">
    <source>
        <dbReference type="EMBL" id="MQY49430.1"/>
    </source>
</evidence>
<dbReference type="Proteomes" id="UP000435138">
    <property type="component" value="Unassembled WGS sequence"/>
</dbReference>
<sequence>MRNKVIVHAHADNQGEHAQYKRVYGCDKFKILHDGFSSYRMTNLRYRGCWALIRRKSTSCVARSAGCEAVLEISSALQHTVILADLIVLRQRSGFL</sequence>
<gene>
    <name evidence="1" type="ORF">GAO09_25675</name>
</gene>
<organism evidence="1 2">
    <name type="scientific">Endobacterium cereale</name>
    <dbReference type="NCBI Taxonomy" id="2663029"/>
    <lineage>
        <taxon>Bacteria</taxon>
        <taxon>Pseudomonadati</taxon>
        <taxon>Pseudomonadota</taxon>
        <taxon>Alphaproteobacteria</taxon>
        <taxon>Hyphomicrobiales</taxon>
        <taxon>Rhizobiaceae</taxon>
        <taxon>Endobacterium</taxon>
    </lineage>
</organism>
<dbReference type="EMBL" id="WIXI01000050">
    <property type="protein sequence ID" value="MQY49430.1"/>
    <property type="molecule type" value="Genomic_DNA"/>
</dbReference>
<comment type="caution">
    <text evidence="1">The sequence shown here is derived from an EMBL/GenBank/DDBJ whole genome shotgun (WGS) entry which is preliminary data.</text>
</comment>